<dbReference type="InterPro" id="IPR016164">
    <property type="entry name" value="FAD-linked_Oxase-like_C"/>
</dbReference>
<evidence type="ECO:0000256" key="2">
    <source>
        <dbReference type="ARBA" id="ARBA00022827"/>
    </source>
</evidence>
<keyword evidence="2" id="KW-0274">FAD</keyword>
<keyword evidence="1" id="KW-0285">Flavoprotein</keyword>
<feature type="domain" description="FAD-binding PCMH-type" evidence="3">
    <location>
        <begin position="1"/>
        <end position="165"/>
    </location>
</feature>
<organism evidence="4 5">
    <name type="scientific">Paracoccus denitrificans</name>
    <dbReference type="NCBI Taxonomy" id="266"/>
    <lineage>
        <taxon>Bacteria</taxon>
        <taxon>Pseudomonadati</taxon>
        <taxon>Pseudomonadota</taxon>
        <taxon>Alphaproteobacteria</taxon>
        <taxon>Rhodobacterales</taxon>
        <taxon>Paracoccaceae</taxon>
        <taxon>Paracoccus</taxon>
    </lineage>
</organism>
<dbReference type="InterPro" id="IPR016169">
    <property type="entry name" value="FAD-bd_PCMH_sub2"/>
</dbReference>
<dbReference type="GO" id="GO:0003824">
    <property type="term" value="F:catalytic activity"/>
    <property type="evidence" value="ECO:0007669"/>
    <property type="project" value="InterPro"/>
</dbReference>
<evidence type="ECO:0000313" key="4">
    <source>
        <dbReference type="EMBL" id="TKW68018.1"/>
    </source>
</evidence>
<dbReference type="Gene3D" id="3.30.465.10">
    <property type="match status" value="1"/>
</dbReference>
<protein>
    <submittedName>
        <fullName evidence="4">FAD-binding protein</fullName>
    </submittedName>
</protein>
<name>A0A533IEJ7_PARDE</name>
<gene>
    <name evidence="4" type="ORF">DI616_02585</name>
</gene>
<sequence length="344" mass="36458">MRPDSEAELAQMIRGATVPLRITGGGTRLHPDDNGLRLDMRGITGITLYEPEALTLVARAGTPLAEIEAALAAEKQMLGFEPDPRPGSTIGGVAASNASGARRISAGACRDAMLGVRFVTGEGEIVKNGGRVMKNVTGYDLVKLMAGSRGQLGAITEIALKTMPMPPLRVTLRLSGTGIEGDLAAMVAAMGGPNDVTGAGRLPDGKVILRLEGLPGSVELRAQALRRVLQPFGQIEIVEGDDDFRRLREFQMASTSSLWRIVLRSSQALALLSQLPGRYALDWGGALIWAEAPPDWTPLLPAGARAARLRGKAAQLPVADPVTARLQQGIRAKFDPRGILGREQ</sequence>
<dbReference type="PANTHER" id="PTHR11748">
    <property type="entry name" value="D-LACTATE DEHYDROGENASE"/>
    <property type="match status" value="1"/>
</dbReference>
<dbReference type="InterPro" id="IPR016166">
    <property type="entry name" value="FAD-bd_PCMH"/>
</dbReference>
<dbReference type="Proteomes" id="UP000315344">
    <property type="component" value="Unassembled WGS sequence"/>
</dbReference>
<reference evidence="4 5" key="1">
    <citation type="journal article" date="2017" name="Nat. Commun.">
        <title>In situ click chemistry generation of cyclooxygenase-2 inhibitors.</title>
        <authorList>
            <person name="Bhardwaj A."/>
            <person name="Kaur J."/>
            <person name="Wuest M."/>
            <person name="Wuest F."/>
        </authorList>
    </citation>
    <scope>NUCLEOTIDE SEQUENCE [LARGE SCALE GENOMIC DNA]</scope>
    <source>
        <strain evidence="4">S2_012_000_R3_94</strain>
    </source>
</reference>
<proteinExistence type="predicted"/>
<evidence type="ECO:0000256" key="1">
    <source>
        <dbReference type="ARBA" id="ARBA00022630"/>
    </source>
</evidence>
<evidence type="ECO:0000313" key="5">
    <source>
        <dbReference type="Proteomes" id="UP000315344"/>
    </source>
</evidence>
<comment type="caution">
    <text evidence="4">The sequence shown here is derived from an EMBL/GenBank/DDBJ whole genome shotgun (WGS) entry which is preliminary data.</text>
</comment>
<accession>A0A533IEJ7</accession>
<dbReference type="GO" id="GO:0071949">
    <property type="term" value="F:FAD binding"/>
    <property type="evidence" value="ECO:0007669"/>
    <property type="project" value="InterPro"/>
</dbReference>
<dbReference type="SUPFAM" id="SSF55103">
    <property type="entry name" value="FAD-linked oxidases, C-terminal domain"/>
    <property type="match status" value="1"/>
</dbReference>
<dbReference type="PROSITE" id="PS51387">
    <property type="entry name" value="FAD_PCMH"/>
    <property type="match status" value="1"/>
</dbReference>
<dbReference type="PANTHER" id="PTHR11748:SF103">
    <property type="entry name" value="GLYCOLATE OXIDASE SUBUNIT GLCE"/>
    <property type="match status" value="1"/>
</dbReference>
<evidence type="ECO:0000259" key="3">
    <source>
        <dbReference type="PROSITE" id="PS51387"/>
    </source>
</evidence>
<dbReference type="AlphaFoldDB" id="A0A533IEJ7"/>
<dbReference type="Pfam" id="PF01565">
    <property type="entry name" value="FAD_binding_4"/>
    <property type="match status" value="1"/>
</dbReference>
<dbReference type="InterPro" id="IPR006094">
    <property type="entry name" value="Oxid_FAD_bind_N"/>
</dbReference>
<dbReference type="InterPro" id="IPR036318">
    <property type="entry name" value="FAD-bd_PCMH-like_sf"/>
</dbReference>
<dbReference type="EMBL" id="VAFL01000002">
    <property type="protein sequence ID" value="TKW68018.1"/>
    <property type="molecule type" value="Genomic_DNA"/>
</dbReference>
<dbReference type="SUPFAM" id="SSF56176">
    <property type="entry name" value="FAD-binding/transporter-associated domain-like"/>
    <property type="match status" value="1"/>
</dbReference>